<evidence type="ECO:0000313" key="2">
    <source>
        <dbReference type="Proteomes" id="UP000199555"/>
    </source>
</evidence>
<dbReference type="PIRSF" id="PIRSF031796">
    <property type="entry name" value="UPC031796"/>
    <property type="match status" value="1"/>
</dbReference>
<keyword evidence="2" id="KW-1185">Reference proteome</keyword>
<proteinExistence type="predicted"/>
<dbReference type="STRING" id="525640.SAMN04487971_105164"/>
<reference evidence="2" key="1">
    <citation type="submission" date="2016-10" db="EMBL/GenBank/DDBJ databases">
        <authorList>
            <person name="Varghese N."/>
            <person name="Submissions S."/>
        </authorList>
    </citation>
    <scope>NUCLEOTIDE SEQUENCE [LARGE SCALE GENOMIC DNA]</scope>
    <source>
        <strain evidence="2">CGMCC 1.7655</strain>
    </source>
</reference>
<evidence type="ECO:0000313" key="1">
    <source>
        <dbReference type="EMBL" id="SDL02725.1"/>
    </source>
</evidence>
<dbReference type="SUPFAM" id="SSF52980">
    <property type="entry name" value="Restriction endonuclease-like"/>
    <property type="match status" value="1"/>
</dbReference>
<name>A0A1G9GQC4_9RHOB</name>
<dbReference type="RefSeq" id="WP_090754478.1">
    <property type="nucleotide sequence ID" value="NZ_FNGE01000005.1"/>
</dbReference>
<dbReference type="InterPro" id="IPR009394">
    <property type="entry name" value="MmcB-like"/>
</dbReference>
<dbReference type="OrthoDB" id="5194526at2"/>
<dbReference type="AlphaFoldDB" id="A0A1G9GQC4"/>
<sequence>MNDEVSSPADLLPAQPGHRLARGVARMLLGMGHAPLLEFVPAPGLRVDVISVTPSGEIWIVECKSCRADFTGDRKWQGYLEWCDRFFWATDCDFPVELLPEDNGLLVADPYGAELAQMAPVAKLAAARRARVLRDIARVAACRLVRVNDPGAFTQG</sequence>
<gene>
    <name evidence="1" type="ORF">SAMN04487971_105164</name>
</gene>
<protein>
    <recommendedName>
        <fullName evidence="3">DNA repair protein MmcB-related protein</fullName>
    </recommendedName>
</protein>
<dbReference type="Pfam" id="PF06319">
    <property type="entry name" value="MmcB-like"/>
    <property type="match status" value="1"/>
</dbReference>
<accession>A0A1G9GQC4</accession>
<organism evidence="1 2">
    <name type="scientific">Paracoccus chinensis</name>
    <dbReference type="NCBI Taxonomy" id="525640"/>
    <lineage>
        <taxon>Bacteria</taxon>
        <taxon>Pseudomonadati</taxon>
        <taxon>Pseudomonadota</taxon>
        <taxon>Alphaproteobacteria</taxon>
        <taxon>Rhodobacterales</taxon>
        <taxon>Paracoccaceae</taxon>
        <taxon>Paracoccus</taxon>
    </lineage>
</organism>
<evidence type="ECO:0008006" key="3">
    <source>
        <dbReference type="Google" id="ProtNLM"/>
    </source>
</evidence>
<dbReference type="InterPro" id="IPR011335">
    <property type="entry name" value="Restrct_endonuc-II-like"/>
</dbReference>
<dbReference type="EMBL" id="FNGE01000005">
    <property type="protein sequence ID" value="SDL02725.1"/>
    <property type="molecule type" value="Genomic_DNA"/>
</dbReference>
<dbReference type="Proteomes" id="UP000199555">
    <property type="component" value="Unassembled WGS sequence"/>
</dbReference>